<evidence type="ECO:0000256" key="1">
    <source>
        <dbReference type="SAM" id="Phobius"/>
    </source>
</evidence>
<keyword evidence="1" id="KW-1133">Transmembrane helix</keyword>
<keyword evidence="3" id="KW-1185">Reference proteome</keyword>
<proteinExistence type="predicted"/>
<accession>A0A4Q7NYY7</accession>
<organism evidence="2 3">
    <name type="scientific">Aquimarina brevivitae</name>
    <dbReference type="NCBI Taxonomy" id="323412"/>
    <lineage>
        <taxon>Bacteria</taxon>
        <taxon>Pseudomonadati</taxon>
        <taxon>Bacteroidota</taxon>
        <taxon>Flavobacteriia</taxon>
        <taxon>Flavobacteriales</taxon>
        <taxon>Flavobacteriaceae</taxon>
        <taxon>Aquimarina</taxon>
    </lineage>
</organism>
<dbReference type="AlphaFoldDB" id="A0A4Q7NYY7"/>
<sequence>MFKEIITSKHYWIRVLLLALGFIIIFSLLEHFMEYGGIDFEAFLESRIRYGQWKRYLLSRIVGGGLYGIVMAYYFEIRKRK</sequence>
<feature type="transmembrane region" description="Helical" evidence="1">
    <location>
        <begin position="53"/>
        <end position="75"/>
    </location>
</feature>
<name>A0A4Q7NYY7_9FLAO</name>
<dbReference type="OrthoDB" id="1163435at2"/>
<dbReference type="Proteomes" id="UP000292262">
    <property type="component" value="Unassembled WGS sequence"/>
</dbReference>
<evidence type="ECO:0000313" key="2">
    <source>
        <dbReference type="EMBL" id="RZS92208.1"/>
    </source>
</evidence>
<comment type="caution">
    <text evidence="2">The sequence shown here is derived from an EMBL/GenBank/DDBJ whole genome shotgun (WGS) entry which is preliminary data.</text>
</comment>
<dbReference type="RefSeq" id="WP_130287376.1">
    <property type="nucleotide sequence ID" value="NZ_SGXE01000004.1"/>
</dbReference>
<evidence type="ECO:0000313" key="3">
    <source>
        <dbReference type="Proteomes" id="UP000292262"/>
    </source>
</evidence>
<protein>
    <submittedName>
        <fullName evidence="2">Uncharacterized protein</fullName>
    </submittedName>
</protein>
<keyword evidence="1" id="KW-0812">Transmembrane</keyword>
<gene>
    <name evidence="2" type="ORF">EV197_2844</name>
</gene>
<dbReference type="EMBL" id="SGXE01000004">
    <property type="protein sequence ID" value="RZS92208.1"/>
    <property type="molecule type" value="Genomic_DNA"/>
</dbReference>
<reference evidence="2 3" key="1">
    <citation type="submission" date="2019-02" db="EMBL/GenBank/DDBJ databases">
        <title>Genomic Encyclopedia of Type Strains, Phase IV (KMG-IV): sequencing the most valuable type-strain genomes for metagenomic binning, comparative biology and taxonomic classification.</title>
        <authorList>
            <person name="Goeker M."/>
        </authorList>
    </citation>
    <scope>NUCLEOTIDE SEQUENCE [LARGE SCALE GENOMIC DNA]</scope>
    <source>
        <strain evidence="2 3">DSM 17196</strain>
    </source>
</reference>
<feature type="transmembrane region" description="Helical" evidence="1">
    <location>
        <begin position="12"/>
        <end position="33"/>
    </location>
</feature>
<keyword evidence="1" id="KW-0472">Membrane</keyword>